<accession>A0ABR3JQ99</accession>
<evidence type="ECO:0000259" key="1">
    <source>
        <dbReference type="SMART" id="SM00256"/>
    </source>
</evidence>
<dbReference type="InterPro" id="IPR036047">
    <property type="entry name" value="F-box-like_dom_sf"/>
</dbReference>
<dbReference type="Gene3D" id="1.20.1280.50">
    <property type="match status" value="1"/>
</dbReference>
<feature type="domain" description="F-box" evidence="1">
    <location>
        <begin position="24"/>
        <end position="66"/>
    </location>
</feature>
<gene>
    <name evidence="2" type="ORF">HGRIS_000123</name>
</gene>
<organism evidence="2 3">
    <name type="scientific">Hohenbuehelia grisea</name>
    <dbReference type="NCBI Taxonomy" id="104357"/>
    <lineage>
        <taxon>Eukaryota</taxon>
        <taxon>Fungi</taxon>
        <taxon>Dikarya</taxon>
        <taxon>Basidiomycota</taxon>
        <taxon>Agaricomycotina</taxon>
        <taxon>Agaricomycetes</taxon>
        <taxon>Agaricomycetidae</taxon>
        <taxon>Agaricales</taxon>
        <taxon>Pleurotineae</taxon>
        <taxon>Pleurotaceae</taxon>
        <taxon>Hohenbuehelia</taxon>
    </lineage>
</organism>
<dbReference type="Proteomes" id="UP001556367">
    <property type="component" value="Unassembled WGS sequence"/>
</dbReference>
<evidence type="ECO:0000313" key="2">
    <source>
        <dbReference type="EMBL" id="KAL0957942.1"/>
    </source>
</evidence>
<dbReference type="InterPro" id="IPR001810">
    <property type="entry name" value="F-box_dom"/>
</dbReference>
<keyword evidence="3" id="KW-1185">Reference proteome</keyword>
<reference evidence="3" key="1">
    <citation type="submission" date="2024-06" db="EMBL/GenBank/DDBJ databases">
        <title>Multi-omics analyses provide insights into the biosynthesis of the anticancer antibiotic pleurotin in Hohenbuehelia grisea.</title>
        <authorList>
            <person name="Weaver J.A."/>
            <person name="Alberti F."/>
        </authorList>
    </citation>
    <scope>NUCLEOTIDE SEQUENCE [LARGE SCALE GENOMIC DNA]</scope>
    <source>
        <strain evidence="3">T-177</strain>
    </source>
</reference>
<name>A0ABR3JQ99_9AGAR</name>
<dbReference type="Pfam" id="PF12937">
    <property type="entry name" value="F-box-like"/>
    <property type="match status" value="1"/>
</dbReference>
<evidence type="ECO:0000313" key="3">
    <source>
        <dbReference type="Proteomes" id="UP001556367"/>
    </source>
</evidence>
<dbReference type="SMART" id="SM00256">
    <property type="entry name" value="FBOX"/>
    <property type="match status" value="1"/>
</dbReference>
<dbReference type="SUPFAM" id="SSF81383">
    <property type="entry name" value="F-box domain"/>
    <property type="match status" value="1"/>
</dbReference>
<comment type="caution">
    <text evidence="2">The sequence shown here is derived from an EMBL/GenBank/DDBJ whole genome shotgun (WGS) entry which is preliminary data.</text>
</comment>
<protein>
    <recommendedName>
        <fullName evidence="1">F-box domain-containing protein</fullName>
    </recommendedName>
</protein>
<sequence length="517" mass="59505">MSITITDVPGVHTPGATKNMVSLLPIEMLVYILEELEVDLQALLRCRLVCKLFQQLIDNNANLQYKIALREAYQKDGPPGPDSSASRLEKLRAHQTAWSSFSWSSVQDFETPLTDRFQLEGNVIAELTSEGTGVKFIQLPSVLRGIPMREWTVDVGVLARDFFIDPDQNLLVLLEAPLWDSESFLHRLHLRTMTDGQQHPLAAASPLLRRSHKHEHHEIFYISEIYGSSLAILVSDFDEPEYEQHDLNIYNWKTGNLMKFISTSNLPMFSFLDEQNIIIVALDFHTHSFYLFVYDCTGKDAEEFHLEKNFRCRLEFPIIYPDFDVEEISIQSHPSPRYPPQYGDIRPPFSGDRLHNIFNIELKLSCNSLLRRFNLFVPTSTFHKAIGSAAPYAEARVPWVDWGTGCYLVNIGRDFEDVHGMKLVDLHSDTGKVEIWDFNPYAAHRTRQVLDSLENRIPDSPRRPDAYIDIFRDPILTCAPFRVFKHTFTESFIILEVLISEDSVVLIHDDGFRILTF</sequence>
<proteinExistence type="predicted"/>
<dbReference type="EMBL" id="JASNQZ010000004">
    <property type="protein sequence ID" value="KAL0957942.1"/>
    <property type="molecule type" value="Genomic_DNA"/>
</dbReference>